<keyword evidence="3" id="KW-1185">Reference proteome</keyword>
<evidence type="ECO:0000256" key="1">
    <source>
        <dbReference type="SAM" id="Phobius"/>
    </source>
</evidence>
<dbReference type="RefSeq" id="WP_143478289.1">
    <property type="nucleotide sequence ID" value="NZ_SLZT01000029.1"/>
</dbReference>
<keyword evidence="1" id="KW-1133">Transmembrane helix</keyword>
<accession>A0A1Y6CSN3</accession>
<gene>
    <name evidence="2" type="ORF">SAMN06296036_12912</name>
</gene>
<keyword evidence="1" id="KW-0472">Membrane</keyword>
<proteinExistence type="predicted"/>
<reference evidence="3" key="1">
    <citation type="submission" date="2017-04" db="EMBL/GenBank/DDBJ databases">
        <authorList>
            <person name="Varghese N."/>
            <person name="Submissions S."/>
        </authorList>
    </citation>
    <scope>NUCLEOTIDE SEQUENCE [LARGE SCALE GENOMIC DNA]</scope>
    <source>
        <strain evidence="3">RKEM611</strain>
    </source>
</reference>
<dbReference type="AlphaFoldDB" id="A0A1Y6CSN3"/>
<evidence type="ECO:0000313" key="2">
    <source>
        <dbReference type="EMBL" id="SMF75328.1"/>
    </source>
</evidence>
<dbReference type="EMBL" id="FWZT01000029">
    <property type="protein sequence ID" value="SMF75328.1"/>
    <property type="molecule type" value="Genomic_DNA"/>
</dbReference>
<organism evidence="2 3">
    <name type="scientific">Pseudobacteriovorax antillogorgiicola</name>
    <dbReference type="NCBI Taxonomy" id="1513793"/>
    <lineage>
        <taxon>Bacteria</taxon>
        <taxon>Pseudomonadati</taxon>
        <taxon>Bdellovibrionota</taxon>
        <taxon>Oligoflexia</taxon>
        <taxon>Oligoflexales</taxon>
        <taxon>Pseudobacteriovoracaceae</taxon>
        <taxon>Pseudobacteriovorax</taxon>
    </lineage>
</organism>
<keyword evidence="1" id="KW-0812">Transmembrane</keyword>
<name>A0A1Y6CSN3_9BACT</name>
<protein>
    <submittedName>
        <fullName evidence="2">Uncharacterized protein</fullName>
    </submittedName>
</protein>
<dbReference type="Proteomes" id="UP000192907">
    <property type="component" value="Unassembled WGS sequence"/>
</dbReference>
<dbReference type="STRING" id="1513793.SAMN06296036_12912"/>
<evidence type="ECO:0000313" key="3">
    <source>
        <dbReference type="Proteomes" id="UP000192907"/>
    </source>
</evidence>
<feature type="transmembrane region" description="Helical" evidence="1">
    <location>
        <begin position="13"/>
        <end position="35"/>
    </location>
</feature>
<feature type="transmembrane region" description="Helical" evidence="1">
    <location>
        <begin position="287"/>
        <end position="312"/>
    </location>
</feature>
<sequence>MDSYLDLRVLLKLAWANILYIVWIVPLILIISYSYHLNNPPRIERIYDIKIISYSQEVFRKFQSTESEIVSQVETTVGKNICSGRFCENMRLDIVYSTNYVRLKTSHMSESESEIIAFHFKEFLENRVQFSGVNAVPKRDEKIIELVGESINLIYDLQVIYNTLVQEFLNRKFSNTDGLDSKFYNNNYSSIVNKVLYEMESASQRAARAFRDYSLHMPSSSVENKRLELNSLLERKYNLEKEFLIKKEKIENYYLYFDSLQESQLITPVMLSDPKLQSKNESVYQTISIRGGIVATLSCILLILTYLIFLIVKYKSQVFISVTKV</sequence>